<dbReference type="SUPFAM" id="SSF56112">
    <property type="entry name" value="Protein kinase-like (PK-like)"/>
    <property type="match status" value="1"/>
</dbReference>
<reference evidence="16 17" key="2">
    <citation type="submission" date="2018-11" db="EMBL/GenBank/DDBJ databases">
        <authorList>
            <consortium name="Pathogen Informatics"/>
        </authorList>
    </citation>
    <scope>NUCLEOTIDE SEQUENCE [LARGE SCALE GENOMIC DNA]</scope>
</reference>
<keyword evidence="6 13" id="KW-0067">ATP-binding</keyword>
<dbReference type="InterPro" id="IPR011009">
    <property type="entry name" value="Kinase-like_dom_sf"/>
</dbReference>
<organism evidence="18">
    <name type="scientific">Anisakis simplex</name>
    <name type="common">Herring worm</name>
    <dbReference type="NCBI Taxonomy" id="6269"/>
    <lineage>
        <taxon>Eukaryota</taxon>
        <taxon>Metazoa</taxon>
        <taxon>Ecdysozoa</taxon>
        <taxon>Nematoda</taxon>
        <taxon>Chromadorea</taxon>
        <taxon>Rhabditida</taxon>
        <taxon>Spirurina</taxon>
        <taxon>Ascaridomorpha</taxon>
        <taxon>Ascaridoidea</taxon>
        <taxon>Anisakidae</taxon>
        <taxon>Anisakis</taxon>
        <taxon>Anisakis simplex complex</taxon>
    </lineage>
</organism>
<keyword evidence="4 13" id="KW-0547">Nucleotide-binding</keyword>
<dbReference type="GO" id="GO:0006950">
    <property type="term" value="P:response to stress"/>
    <property type="evidence" value="ECO:0007669"/>
    <property type="project" value="UniProtKB-ARBA"/>
</dbReference>
<evidence type="ECO:0000256" key="5">
    <source>
        <dbReference type="ARBA" id="ARBA00022777"/>
    </source>
</evidence>
<comment type="catalytic activity">
    <reaction evidence="11">
        <text>L-threonyl-[protein] + ATP = O-phospho-L-threonyl-[protein] + ADP + H(+)</text>
        <dbReference type="Rhea" id="RHEA:46608"/>
        <dbReference type="Rhea" id="RHEA-COMP:11060"/>
        <dbReference type="Rhea" id="RHEA-COMP:11605"/>
        <dbReference type="ChEBI" id="CHEBI:15378"/>
        <dbReference type="ChEBI" id="CHEBI:30013"/>
        <dbReference type="ChEBI" id="CHEBI:30616"/>
        <dbReference type="ChEBI" id="CHEBI:61977"/>
        <dbReference type="ChEBI" id="CHEBI:456216"/>
        <dbReference type="EC" id="2.7.12.2"/>
    </reaction>
</comment>
<dbReference type="Gene3D" id="1.10.510.10">
    <property type="entry name" value="Transferase(Phosphotransferase) domain 1"/>
    <property type="match status" value="1"/>
</dbReference>
<keyword evidence="3" id="KW-0808">Transferase</keyword>
<dbReference type="Proteomes" id="UP000267096">
    <property type="component" value="Unassembled WGS sequence"/>
</dbReference>
<evidence type="ECO:0000313" key="16">
    <source>
        <dbReference type="EMBL" id="VDK41852.1"/>
    </source>
</evidence>
<keyword evidence="17" id="KW-1185">Reference proteome</keyword>
<proteinExistence type="inferred from homology"/>
<evidence type="ECO:0000256" key="9">
    <source>
        <dbReference type="ARBA" id="ARBA00038999"/>
    </source>
</evidence>
<dbReference type="PROSITE" id="PS00108">
    <property type="entry name" value="PROTEIN_KINASE_ST"/>
    <property type="match status" value="1"/>
</dbReference>
<keyword evidence="7" id="KW-0829">Tyrosine-protein kinase</keyword>
<evidence type="ECO:0000256" key="7">
    <source>
        <dbReference type="ARBA" id="ARBA00023137"/>
    </source>
</evidence>
<dbReference type="PANTHER" id="PTHR47238">
    <property type="entry name" value="MITOGEN-ACTIVATED PROTEIN KINASE KINASE 5"/>
    <property type="match status" value="1"/>
</dbReference>
<evidence type="ECO:0000256" key="11">
    <source>
        <dbReference type="ARBA" id="ARBA00049299"/>
    </source>
</evidence>
<dbReference type="GO" id="GO:0004674">
    <property type="term" value="F:protein serine/threonine kinase activity"/>
    <property type="evidence" value="ECO:0007669"/>
    <property type="project" value="UniProtKB-KW"/>
</dbReference>
<feature type="domain" description="Protein kinase" evidence="15">
    <location>
        <begin position="1"/>
        <end position="234"/>
    </location>
</feature>
<comment type="similarity">
    <text evidence="8">Belongs to the protein kinase superfamily. STE Ser/Thr protein kinase family. MAP kinase kinase subfamily.</text>
</comment>
<gene>
    <name evidence="16" type="ORF">ASIM_LOCUS9836</name>
</gene>
<accession>A0A0M3JQY6</accession>
<evidence type="ECO:0000256" key="12">
    <source>
        <dbReference type="ARBA" id="ARBA00051693"/>
    </source>
</evidence>
<evidence type="ECO:0000259" key="15">
    <source>
        <dbReference type="PROSITE" id="PS50011"/>
    </source>
</evidence>
<dbReference type="EC" id="2.7.12.2" evidence="9"/>
<dbReference type="OrthoDB" id="10252354at2759"/>
<evidence type="ECO:0000313" key="18">
    <source>
        <dbReference type="WBParaSite" id="ASIM_0001010501-mRNA-1"/>
    </source>
</evidence>
<feature type="binding site" evidence="13">
    <location>
        <position position="82"/>
    </location>
    <ligand>
        <name>ATP</name>
        <dbReference type="ChEBI" id="CHEBI:30616"/>
    </ligand>
</feature>
<keyword evidence="2" id="KW-0597">Phosphoprotein</keyword>
<keyword evidence="5" id="KW-0418">Kinase</keyword>
<protein>
    <recommendedName>
        <fullName evidence="9">mitogen-activated protein kinase kinase</fullName>
        <ecNumber evidence="9">2.7.12.2</ecNumber>
    </recommendedName>
</protein>
<evidence type="ECO:0000256" key="1">
    <source>
        <dbReference type="ARBA" id="ARBA00022527"/>
    </source>
</evidence>
<dbReference type="PROSITE" id="PS00107">
    <property type="entry name" value="PROTEIN_KINASE_ATP"/>
    <property type="match status" value="1"/>
</dbReference>
<dbReference type="SMART" id="SM00220">
    <property type="entry name" value="S_TKc"/>
    <property type="match status" value="1"/>
</dbReference>
<evidence type="ECO:0000256" key="10">
    <source>
        <dbReference type="ARBA" id="ARBA00049014"/>
    </source>
</evidence>
<dbReference type="AlphaFoldDB" id="A0A0M3JQY6"/>
<evidence type="ECO:0000256" key="4">
    <source>
        <dbReference type="ARBA" id="ARBA00022741"/>
    </source>
</evidence>
<dbReference type="InterPro" id="IPR052468">
    <property type="entry name" value="Dual_spec_MAPK_kinase"/>
</dbReference>
<evidence type="ECO:0000256" key="14">
    <source>
        <dbReference type="RuleBase" id="RU000304"/>
    </source>
</evidence>
<dbReference type="GO" id="GO:0005524">
    <property type="term" value="F:ATP binding"/>
    <property type="evidence" value="ECO:0007669"/>
    <property type="project" value="UniProtKB-UniRule"/>
</dbReference>
<dbReference type="EMBL" id="UYRR01030973">
    <property type="protein sequence ID" value="VDK41852.1"/>
    <property type="molecule type" value="Genomic_DNA"/>
</dbReference>
<reference evidence="18" key="1">
    <citation type="submission" date="2017-02" db="UniProtKB">
        <authorList>
            <consortium name="WormBaseParasite"/>
        </authorList>
    </citation>
    <scope>IDENTIFICATION</scope>
</reference>
<evidence type="ECO:0000256" key="8">
    <source>
        <dbReference type="ARBA" id="ARBA00038035"/>
    </source>
</evidence>
<evidence type="ECO:0000256" key="6">
    <source>
        <dbReference type="ARBA" id="ARBA00022840"/>
    </source>
</evidence>
<evidence type="ECO:0000313" key="17">
    <source>
        <dbReference type="Proteomes" id="UP000267096"/>
    </source>
</evidence>
<dbReference type="PANTHER" id="PTHR47238:SF4">
    <property type="entry name" value="MITOGEN-ACTIVATED PROTEIN KINASE KINASE 5"/>
    <property type="match status" value="1"/>
</dbReference>
<dbReference type="Pfam" id="PF00069">
    <property type="entry name" value="Pkinase"/>
    <property type="match status" value="1"/>
</dbReference>
<evidence type="ECO:0000256" key="13">
    <source>
        <dbReference type="PROSITE-ProRule" id="PRU10141"/>
    </source>
</evidence>
<dbReference type="PROSITE" id="PS50011">
    <property type="entry name" value="PROTEIN_KINASE_DOM"/>
    <property type="match status" value="1"/>
</dbReference>
<keyword evidence="1 14" id="KW-0723">Serine/threonine-protein kinase</keyword>
<evidence type="ECO:0000256" key="2">
    <source>
        <dbReference type="ARBA" id="ARBA00022553"/>
    </source>
</evidence>
<dbReference type="WBParaSite" id="ASIM_0001010501-mRNA-1">
    <property type="protein sequence ID" value="ASIM_0001010501-mRNA-1"/>
    <property type="gene ID" value="ASIM_0001010501"/>
</dbReference>
<comment type="catalytic activity">
    <reaction evidence="10">
        <text>L-seryl-[protein] + ATP = O-phospho-L-seryl-[protein] + ADP + H(+)</text>
        <dbReference type="Rhea" id="RHEA:17989"/>
        <dbReference type="Rhea" id="RHEA-COMP:9863"/>
        <dbReference type="Rhea" id="RHEA-COMP:11604"/>
        <dbReference type="ChEBI" id="CHEBI:15378"/>
        <dbReference type="ChEBI" id="CHEBI:29999"/>
        <dbReference type="ChEBI" id="CHEBI:30616"/>
        <dbReference type="ChEBI" id="CHEBI:83421"/>
        <dbReference type="ChEBI" id="CHEBI:456216"/>
        <dbReference type="EC" id="2.7.12.2"/>
    </reaction>
</comment>
<dbReference type="GO" id="GO:0004708">
    <property type="term" value="F:MAP kinase kinase activity"/>
    <property type="evidence" value="ECO:0007669"/>
    <property type="project" value="UniProtKB-EC"/>
</dbReference>
<dbReference type="InterPro" id="IPR008271">
    <property type="entry name" value="Ser/Thr_kinase_AS"/>
</dbReference>
<comment type="catalytic activity">
    <reaction evidence="12">
        <text>L-tyrosyl-[protein] + ATP = O-phospho-L-tyrosyl-[protein] + ADP + H(+)</text>
        <dbReference type="Rhea" id="RHEA:10596"/>
        <dbReference type="Rhea" id="RHEA-COMP:10136"/>
        <dbReference type="Rhea" id="RHEA-COMP:20101"/>
        <dbReference type="ChEBI" id="CHEBI:15378"/>
        <dbReference type="ChEBI" id="CHEBI:30616"/>
        <dbReference type="ChEBI" id="CHEBI:46858"/>
        <dbReference type="ChEBI" id="CHEBI:61978"/>
        <dbReference type="ChEBI" id="CHEBI:456216"/>
        <dbReference type="EC" id="2.7.12.2"/>
    </reaction>
</comment>
<dbReference type="InterPro" id="IPR000719">
    <property type="entry name" value="Prot_kinase_dom"/>
</dbReference>
<dbReference type="InterPro" id="IPR017441">
    <property type="entry name" value="Protein_kinase_ATP_BS"/>
</dbReference>
<name>A0A0M3JQY6_ANISI</name>
<dbReference type="GO" id="GO:0004713">
    <property type="term" value="F:protein tyrosine kinase activity"/>
    <property type="evidence" value="ECO:0007669"/>
    <property type="project" value="UniProtKB-KW"/>
</dbReference>
<evidence type="ECO:0000256" key="3">
    <source>
        <dbReference type="ARBA" id="ARBA00022679"/>
    </source>
</evidence>
<sequence length="256" mass="28784">MDRKFELNLNFTEPTPKVPMTDEQVERKYEEIRRRSGILTILGKEYPAESSDIVELAELGRGAFGVVRKAQFKKTKTLMAVKDIMHRDVKPSNILIDNSGSIKLCDFGIAGQLIDSRRAVTNSKGCAAYLAPERVGSTDNSYGIRADVWSLGITLIELATGNHPYNGCMSDFELVAVINKDPAPNLDDDDNFSPEFRDFIRKCLAKAASQRYNYKQLLVNFNTLITLIMAHQFIQASEQHNVDVAAWFTEVRSSKQ</sequence>